<accession>A0AAW1U547</accession>
<evidence type="ECO:0000256" key="2">
    <source>
        <dbReference type="ARBA" id="ARBA00023043"/>
    </source>
</evidence>
<protein>
    <submittedName>
        <fullName evidence="4">Uncharacterized protein</fullName>
    </submittedName>
</protein>
<evidence type="ECO:0000313" key="5">
    <source>
        <dbReference type="Proteomes" id="UP001431783"/>
    </source>
</evidence>
<dbReference type="Gene3D" id="1.25.40.20">
    <property type="entry name" value="Ankyrin repeat-containing domain"/>
    <property type="match status" value="2"/>
</dbReference>
<sequence length="392" mass="44615">MEIERLLKKMLIKGADPNIQDMDGNTSLHFLPNRKSTERMKEFSRLLIKYDAELNAMNEEEETPVHSAVNANYGLLLDVLFKEGADVNIKDYRGNTPITKSFSAPLRSADILRNLGNQLLNIRNYKNNKVGDYWRIDHPFFNSHSKRMSVMKILRNSNQGINLRDKNGWTVLHCVGNLGNISYTRKLLRMGADVNAISSNGFTPLNQACMSKHADCMEGADVNIRDNMGYTPVTKAFSAPLRSADILRNLGNQLIMKHECKFQVDLDVLYYIIGYEGFMNFKIKCADEILKLKQKLFHNSTISYYDSLIASPHKVAKCVGNDDILQDLIIFYKNESDFGNLIIGNFKKGLRRHKAAQKLREIFSVVLPSSPNVCIDEILENLDSRNIEKLGE</sequence>
<feature type="repeat" description="ANK" evidence="3">
    <location>
        <begin position="167"/>
        <end position="199"/>
    </location>
</feature>
<reference evidence="4 5" key="1">
    <citation type="submission" date="2023-03" db="EMBL/GenBank/DDBJ databases">
        <title>Genome insight into feeding habits of ladybird beetles.</title>
        <authorList>
            <person name="Li H.-S."/>
            <person name="Huang Y.-H."/>
            <person name="Pang H."/>
        </authorList>
    </citation>
    <scope>NUCLEOTIDE SEQUENCE [LARGE SCALE GENOMIC DNA]</scope>
    <source>
        <strain evidence="4">SYSU_2023b</strain>
        <tissue evidence="4">Whole body</tissue>
    </source>
</reference>
<dbReference type="SUPFAM" id="SSF48403">
    <property type="entry name" value="Ankyrin repeat"/>
    <property type="match status" value="1"/>
</dbReference>
<keyword evidence="2 3" id="KW-0040">ANK repeat</keyword>
<evidence type="ECO:0000256" key="1">
    <source>
        <dbReference type="ARBA" id="ARBA00022737"/>
    </source>
</evidence>
<feature type="repeat" description="ANK" evidence="3">
    <location>
        <begin position="60"/>
        <end position="92"/>
    </location>
</feature>
<dbReference type="InterPro" id="IPR002110">
    <property type="entry name" value="Ankyrin_rpt"/>
</dbReference>
<gene>
    <name evidence="4" type="ORF">WA026_002850</name>
</gene>
<dbReference type="PANTHER" id="PTHR24198">
    <property type="entry name" value="ANKYRIN REPEAT AND PROTEIN KINASE DOMAIN-CONTAINING PROTEIN"/>
    <property type="match status" value="1"/>
</dbReference>
<dbReference type="PANTHER" id="PTHR24198:SF165">
    <property type="entry name" value="ANKYRIN REPEAT-CONTAINING PROTEIN-RELATED"/>
    <property type="match status" value="1"/>
</dbReference>
<dbReference type="PROSITE" id="PS50297">
    <property type="entry name" value="ANK_REP_REGION"/>
    <property type="match status" value="2"/>
</dbReference>
<evidence type="ECO:0000256" key="3">
    <source>
        <dbReference type="PROSITE-ProRule" id="PRU00023"/>
    </source>
</evidence>
<organism evidence="4 5">
    <name type="scientific">Henosepilachna vigintioctopunctata</name>
    <dbReference type="NCBI Taxonomy" id="420089"/>
    <lineage>
        <taxon>Eukaryota</taxon>
        <taxon>Metazoa</taxon>
        <taxon>Ecdysozoa</taxon>
        <taxon>Arthropoda</taxon>
        <taxon>Hexapoda</taxon>
        <taxon>Insecta</taxon>
        <taxon>Pterygota</taxon>
        <taxon>Neoptera</taxon>
        <taxon>Endopterygota</taxon>
        <taxon>Coleoptera</taxon>
        <taxon>Polyphaga</taxon>
        <taxon>Cucujiformia</taxon>
        <taxon>Coccinelloidea</taxon>
        <taxon>Coccinellidae</taxon>
        <taxon>Epilachninae</taxon>
        <taxon>Epilachnini</taxon>
        <taxon>Henosepilachna</taxon>
    </lineage>
</organism>
<evidence type="ECO:0000313" key="4">
    <source>
        <dbReference type="EMBL" id="KAK9874499.1"/>
    </source>
</evidence>
<dbReference type="EMBL" id="JARQZJ010000031">
    <property type="protein sequence ID" value="KAK9874499.1"/>
    <property type="molecule type" value="Genomic_DNA"/>
</dbReference>
<proteinExistence type="predicted"/>
<dbReference type="Pfam" id="PF12796">
    <property type="entry name" value="Ank_2"/>
    <property type="match status" value="2"/>
</dbReference>
<dbReference type="InterPro" id="IPR036770">
    <property type="entry name" value="Ankyrin_rpt-contain_sf"/>
</dbReference>
<dbReference type="AlphaFoldDB" id="A0AAW1U547"/>
<keyword evidence="1" id="KW-0677">Repeat</keyword>
<name>A0AAW1U547_9CUCU</name>
<feature type="repeat" description="ANK" evidence="3">
    <location>
        <begin position="23"/>
        <end position="59"/>
    </location>
</feature>
<dbReference type="PROSITE" id="PS50088">
    <property type="entry name" value="ANK_REPEAT"/>
    <property type="match status" value="3"/>
</dbReference>
<dbReference type="SMART" id="SM00248">
    <property type="entry name" value="ANK"/>
    <property type="match status" value="4"/>
</dbReference>
<keyword evidence="5" id="KW-1185">Reference proteome</keyword>
<comment type="caution">
    <text evidence="4">The sequence shown here is derived from an EMBL/GenBank/DDBJ whole genome shotgun (WGS) entry which is preliminary data.</text>
</comment>
<dbReference type="Proteomes" id="UP001431783">
    <property type="component" value="Unassembled WGS sequence"/>
</dbReference>